<dbReference type="InterPro" id="IPR016454">
    <property type="entry name" value="Cysteine_dSase"/>
</dbReference>
<dbReference type="Proteomes" id="UP000306552">
    <property type="component" value="Unassembled WGS sequence"/>
</dbReference>
<proteinExistence type="inferred from homology"/>
<dbReference type="InterPro" id="IPR000192">
    <property type="entry name" value="Aminotrans_V_dom"/>
</dbReference>
<dbReference type="GO" id="GO:0046872">
    <property type="term" value="F:metal ion binding"/>
    <property type="evidence" value="ECO:0007669"/>
    <property type="project" value="UniProtKB-KW"/>
</dbReference>
<evidence type="ECO:0000256" key="1">
    <source>
        <dbReference type="ARBA" id="ARBA00001933"/>
    </source>
</evidence>
<dbReference type="Gene3D" id="3.40.640.10">
    <property type="entry name" value="Type I PLP-dependent aspartate aminotransferase-like (Major domain)"/>
    <property type="match status" value="1"/>
</dbReference>
<reference evidence="12 13" key="1">
    <citation type="submission" date="2019-04" db="EMBL/GenBank/DDBJ databases">
        <title>Psychroflexus halotolerans sp. nov., isolated from a marine solar saltern.</title>
        <authorList>
            <person name="Feng X."/>
        </authorList>
    </citation>
    <scope>NUCLEOTIDE SEQUENCE [LARGE SCALE GENOMIC DNA]</scope>
    <source>
        <strain evidence="12 13">WDS2C27</strain>
    </source>
</reference>
<accession>A0A4U5TTX5</accession>
<sequence>MKNIYFDSAATSQMREEVIEAMSQSMQQCYGNPSSTHAFGRQAKSKIETCRKDIAKTLNVTPGEIIFTSGGTEADNMVLKCAVFDLHVKRIITSKIEHHAVLNTAQFLEHQAQIKLEYVNLDQNGQVDLNHLEELLADKTHKTLVSLMHINNEIGNKLDLQTVSELCHKNDALLHSDTVQSIGHFELDLQECPLDFLAVSAHKFHGPKGVGFAYINKKHKLASLIQGGEQERGHRGGTENVSGIVGLHTAFNLAYENLETESNYVKNLKQYFIERLENEISGIVFNGMCKDLNQSTYTVINFSLPISEAKAGMLLFQLDLKGIACSQGSACQSGSQQGSFVLNEIYGAEKAQTPSLRFSLSHYNTKAEIDYTVGVLSEFVNSDKLVM</sequence>
<dbReference type="InterPro" id="IPR015424">
    <property type="entry name" value="PyrdxlP-dep_Trfase"/>
</dbReference>
<dbReference type="PROSITE" id="PS00595">
    <property type="entry name" value="AA_TRANSFER_CLASS_5"/>
    <property type="match status" value="1"/>
</dbReference>
<evidence type="ECO:0000256" key="5">
    <source>
        <dbReference type="ARBA" id="ARBA00022723"/>
    </source>
</evidence>
<keyword evidence="8" id="KW-0411">Iron-sulfur</keyword>
<dbReference type="Pfam" id="PF00266">
    <property type="entry name" value="Aminotran_5"/>
    <property type="match status" value="1"/>
</dbReference>
<evidence type="ECO:0000256" key="8">
    <source>
        <dbReference type="ARBA" id="ARBA00023014"/>
    </source>
</evidence>
<dbReference type="PANTHER" id="PTHR11601">
    <property type="entry name" value="CYSTEINE DESULFURYLASE FAMILY MEMBER"/>
    <property type="match status" value="1"/>
</dbReference>
<evidence type="ECO:0000313" key="12">
    <source>
        <dbReference type="EMBL" id="TKS57351.1"/>
    </source>
</evidence>
<comment type="caution">
    <text evidence="12">The sequence shown here is derived from an EMBL/GenBank/DDBJ whole genome shotgun (WGS) entry which is preliminary data.</text>
</comment>
<dbReference type="AlphaFoldDB" id="A0A4U5TTX5"/>
<dbReference type="SUPFAM" id="SSF53383">
    <property type="entry name" value="PLP-dependent transferases"/>
    <property type="match status" value="1"/>
</dbReference>
<keyword evidence="7" id="KW-0408">Iron</keyword>
<name>A0A4U5TTX5_9FLAO</name>
<evidence type="ECO:0000313" key="13">
    <source>
        <dbReference type="Proteomes" id="UP000306552"/>
    </source>
</evidence>
<gene>
    <name evidence="12" type="ORF">FCN74_02715</name>
</gene>
<dbReference type="GO" id="GO:0031071">
    <property type="term" value="F:cysteine desulfurase activity"/>
    <property type="evidence" value="ECO:0007669"/>
    <property type="project" value="UniProtKB-EC"/>
</dbReference>
<protein>
    <recommendedName>
        <fullName evidence="3">cysteine desulfurase</fullName>
        <ecNumber evidence="3">2.8.1.7</ecNumber>
    </recommendedName>
</protein>
<dbReference type="OrthoDB" id="9808002at2"/>
<dbReference type="RefSeq" id="WP_138931054.1">
    <property type="nucleotide sequence ID" value="NZ_SWMU01000001.1"/>
</dbReference>
<dbReference type="PIRSF" id="PIRSF005572">
    <property type="entry name" value="NifS"/>
    <property type="match status" value="1"/>
</dbReference>
<evidence type="ECO:0000256" key="10">
    <source>
        <dbReference type="RuleBase" id="RU004504"/>
    </source>
</evidence>
<dbReference type="EC" id="2.8.1.7" evidence="3"/>
<dbReference type="InterPro" id="IPR015422">
    <property type="entry name" value="PyrdxlP-dep_Trfase_small"/>
</dbReference>
<evidence type="ECO:0000256" key="6">
    <source>
        <dbReference type="ARBA" id="ARBA00022898"/>
    </source>
</evidence>
<keyword evidence="13" id="KW-1185">Reference proteome</keyword>
<dbReference type="InterPro" id="IPR020578">
    <property type="entry name" value="Aminotrans_V_PyrdxlP_BS"/>
</dbReference>
<keyword evidence="4" id="KW-0808">Transferase</keyword>
<evidence type="ECO:0000256" key="9">
    <source>
        <dbReference type="ARBA" id="ARBA00050776"/>
    </source>
</evidence>
<evidence type="ECO:0000256" key="4">
    <source>
        <dbReference type="ARBA" id="ARBA00022679"/>
    </source>
</evidence>
<evidence type="ECO:0000259" key="11">
    <source>
        <dbReference type="Pfam" id="PF00266"/>
    </source>
</evidence>
<dbReference type="Gene3D" id="1.10.260.50">
    <property type="match status" value="1"/>
</dbReference>
<comment type="cofactor">
    <cofactor evidence="1 10">
        <name>pyridoxal 5'-phosphate</name>
        <dbReference type="ChEBI" id="CHEBI:597326"/>
    </cofactor>
</comment>
<keyword evidence="5" id="KW-0479">Metal-binding</keyword>
<comment type="similarity">
    <text evidence="2">Belongs to the class-V pyridoxal-phosphate-dependent aminotransferase family. NifS/IscS subfamily.</text>
</comment>
<dbReference type="GO" id="GO:0051536">
    <property type="term" value="F:iron-sulfur cluster binding"/>
    <property type="evidence" value="ECO:0007669"/>
    <property type="project" value="UniProtKB-KW"/>
</dbReference>
<comment type="catalytic activity">
    <reaction evidence="9">
        <text>(sulfur carrier)-H + L-cysteine = (sulfur carrier)-SH + L-alanine</text>
        <dbReference type="Rhea" id="RHEA:43892"/>
        <dbReference type="Rhea" id="RHEA-COMP:14737"/>
        <dbReference type="Rhea" id="RHEA-COMP:14739"/>
        <dbReference type="ChEBI" id="CHEBI:29917"/>
        <dbReference type="ChEBI" id="CHEBI:35235"/>
        <dbReference type="ChEBI" id="CHEBI:57972"/>
        <dbReference type="ChEBI" id="CHEBI:64428"/>
        <dbReference type="EC" id="2.8.1.7"/>
    </reaction>
</comment>
<organism evidence="12 13">
    <name type="scientific">Mesohalobacter halotolerans</name>
    <dbReference type="NCBI Taxonomy" id="1883405"/>
    <lineage>
        <taxon>Bacteria</taxon>
        <taxon>Pseudomonadati</taxon>
        <taxon>Bacteroidota</taxon>
        <taxon>Flavobacteriia</taxon>
        <taxon>Flavobacteriales</taxon>
        <taxon>Flavobacteriaceae</taxon>
        <taxon>Mesohalobacter</taxon>
    </lineage>
</organism>
<evidence type="ECO:0000256" key="2">
    <source>
        <dbReference type="ARBA" id="ARBA00006490"/>
    </source>
</evidence>
<dbReference type="EMBL" id="SWMU01000001">
    <property type="protein sequence ID" value="TKS57351.1"/>
    <property type="molecule type" value="Genomic_DNA"/>
</dbReference>
<dbReference type="Gene3D" id="3.90.1150.10">
    <property type="entry name" value="Aspartate Aminotransferase, domain 1"/>
    <property type="match status" value="1"/>
</dbReference>
<evidence type="ECO:0000256" key="3">
    <source>
        <dbReference type="ARBA" id="ARBA00012239"/>
    </source>
</evidence>
<feature type="domain" description="Aminotransferase class V" evidence="11">
    <location>
        <begin position="4"/>
        <end position="371"/>
    </location>
</feature>
<evidence type="ECO:0000256" key="7">
    <source>
        <dbReference type="ARBA" id="ARBA00023004"/>
    </source>
</evidence>
<dbReference type="PANTHER" id="PTHR11601:SF34">
    <property type="entry name" value="CYSTEINE DESULFURASE"/>
    <property type="match status" value="1"/>
</dbReference>
<keyword evidence="6" id="KW-0663">Pyridoxal phosphate</keyword>
<dbReference type="InterPro" id="IPR015421">
    <property type="entry name" value="PyrdxlP-dep_Trfase_major"/>
</dbReference>